<protein>
    <submittedName>
        <fullName evidence="1">Uncharacterized protein</fullName>
    </submittedName>
</protein>
<feature type="non-terminal residue" evidence="1">
    <location>
        <position position="47"/>
    </location>
</feature>
<dbReference type="EMBL" id="CAJOBJ010095284">
    <property type="protein sequence ID" value="CAF4561541.1"/>
    <property type="molecule type" value="Genomic_DNA"/>
</dbReference>
<evidence type="ECO:0000313" key="1">
    <source>
        <dbReference type="EMBL" id="CAF4561541.1"/>
    </source>
</evidence>
<evidence type="ECO:0000313" key="2">
    <source>
        <dbReference type="Proteomes" id="UP000681720"/>
    </source>
</evidence>
<dbReference type="AlphaFoldDB" id="A0A8S2YQW4"/>
<dbReference type="Proteomes" id="UP000681720">
    <property type="component" value="Unassembled WGS sequence"/>
</dbReference>
<comment type="caution">
    <text evidence="1">The sequence shown here is derived from an EMBL/GenBank/DDBJ whole genome shotgun (WGS) entry which is preliminary data.</text>
</comment>
<feature type="non-terminal residue" evidence="1">
    <location>
        <position position="1"/>
    </location>
</feature>
<sequence length="47" mass="5512">TCLNINDINEYDYVDSDVFDLPEQNLIREDVLRLVRSLKINKDIEAS</sequence>
<accession>A0A8S2YQW4</accession>
<name>A0A8S2YQW4_9BILA</name>
<proteinExistence type="predicted"/>
<organism evidence="1 2">
    <name type="scientific">Rotaria magnacalcarata</name>
    <dbReference type="NCBI Taxonomy" id="392030"/>
    <lineage>
        <taxon>Eukaryota</taxon>
        <taxon>Metazoa</taxon>
        <taxon>Spiralia</taxon>
        <taxon>Gnathifera</taxon>
        <taxon>Rotifera</taxon>
        <taxon>Eurotatoria</taxon>
        <taxon>Bdelloidea</taxon>
        <taxon>Philodinida</taxon>
        <taxon>Philodinidae</taxon>
        <taxon>Rotaria</taxon>
    </lineage>
</organism>
<reference evidence="1" key="1">
    <citation type="submission" date="2021-02" db="EMBL/GenBank/DDBJ databases">
        <authorList>
            <person name="Nowell W R."/>
        </authorList>
    </citation>
    <scope>NUCLEOTIDE SEQUENCE</scope>
</reference>
<gene>
    <name evidence="1" type="ORF">GIL414_LOCUS37271</name>
</gene>